<proteinExistence type="predicted"/>
<organism evidence="3 4">
    <name type="scientific">Hyunsoonleella aestuarii</name>
    <dbReference type="NCBI Taxonomy" id="912802"/>
    <lineage>
        <taxon>Bacteria</taxon>
        <taxon>Pseudomonadati</taxon>
        <taxon>Bacteroidota</taxon>
        <taxon>Flavobacteriia</taxon>
        <taxon>Flavobacteriales</taxon>
        <taxon>Flavobacteriaceae</taxon>
    </lineage>
</organism>
<accession>A0ABP8EBC9</accession>
<evidence type="ECO:0000313" key="3">
    <source>
        <dbReference type="EMBL" id="GAA4269551.1"/>
    </source>
</evidence>
<name>A0ABP8EBC9_9FLAO</name>
<keyword evidence="4" id="KW-1185">Reference proteome</keyword>
<reference evidence="4" key="1">
    <citation type="journal article" date="2019" name="Int. J. Syst. Evol. Microbiol.">
        <title>The Global Catalogue of Microorganisms (GCM) 10K type strain sequencing project: providing services to taxonomists for standard genome sequencing and annotation.</title>
        <authorList>
            <consortium name="The Broad Institute Genomics Platform"/>
            <consortium name="The Broad Institute Genome Sequencing Center for Infectious Disease"/>
            <person name="Wu L."/>
            <person name="Ma J."/>
        </authorList>
    </citation>
    <scope>NUCLEOTIDE SEQUENCE [LARGE SCALE GENOMIC DNA]</scope>
    <source>
        <strain evidence="4">JCM 17452</strain>
    </source>
</reference>
<dbReference type="EMBL" id="BAABAV010000001">
    <property type="protein sequence ID" value="GAA4269551.1"/>
    <property type="molecule type" value="Genomic_DNA"/>
</dbReference>
<evidence type="ECO:0000259" key="2">
    <source>
        <dbReference type="Pfam" id="PF18962"/>
    </source>
</evidence>
<feature type="domain" description="Secretion system C-terminal sorting" evidence="2">
    <location>
        <begin position="111"/>
        <end position="178"/>
    </location>
</feature>
<gene>
    <name evidence="3" type="ORF">GCM10022257_16520</name>
</gene>
<evidence type="ECO:0000256" key="1">
    <source>
        <dbReference type="ARBA" id="ARBA00022729"/>
    </source>
</evidence>
<dbReference type="InterPro" id="IPR026444">
    <property type="entry name" value="Secre_tail"/>
</dbReference>
<comment type="caution">
    <text evidence="3">The sequence shown here is derived from an EMBL/GenBank/DDBJ whole genome shotgun (WGS) entry which is preliminary data.</text>
</comment>
<dbReference type="NCBIfam" id="TIGR04183">
    <property type="entry name" value="Por_Secre_tail"/>
    <property type="match status" value="1"/>
</dbReference>
<dbReference type="Proteomes" id="UP001500027">
    <property type="component" value="Unassembled WGS sequence"/>
</dbReference>
<protein>
    <recommendedName>
        <fullName evidence="2">Secretion system C-terminal sorting domain-containing protein</fullName>
    </recommendedName>
</protein>
<keyword evidence="1" id="KW-0732">Signal</keyword>
<dbReference type="Pfam" id="PF18962">
    <property type="entry name" value="Por_Secre_tail"/>
    <property type="match status" value="1"/>
</dbReference>
<evidence type="ECO:0000313" key="4">
    <source>
        <dbReference type="Proteomes" id="UP001500027"/>
    </source>
</evidence>
<sequence>MLLCAIAHAQIVCPNSIKTSAGSTPSTPTFVLNNGQGCTAWPSTITIDGTSTYNFVSCSGVNLKYTIDSGIAPSSYAMTVDFGGGTTCSYDAAGDLTVLSSKDLAKIEVTVWPNPTRHFLKFSLGQSNNLERINIFSISGKLVFDSLGKTEVNISNLANGLYILRLYASQGIVTRKLIKE</sequence>